<dbReference type="InterPro" id="IPR013783">
    <property type="entry name" value="Ig-like_fold"/>
</dbReference>
<sequence>MLGGFMETLKKDWLALVLISVLICGITLNVRAEEKSGRSGYIEPKLVFPVISDVHIKETGTLDLRTFQHALTQLNEQAPKQDAFVVVGDLADTGALKEYDRFFSIYNQNKQPQAVSLFTIGNHEYRDSVTNQQAQQRFLSKTKMKALYFHQVIKGYHFIMLGTESRLTAGDYSVKQINWLAEQLKIAKRDDPKKPIFVFIHQPINNTLYGKNRWGIEVNEQLLYNTLKPYPQVITFSGHTHHPLDDPRTIFQRDFTSLATSSVRYIWPGAGYLQGELPPGYRDVSQGLLVEVYNRKVVVKRRDFHANKWTGEAWEINIPADAKKFHYTNERDLVKPIFLPSSTISVIQEKASSNQLYIQFTQAVDNLMVHSYRITVKNKETGEVVKTYNAFSQYYSDPVPDVLSLPLSGLQPHTAYQIEVAAVDAFDNQSDQKLIIEGSTK</sequence>
<name>A0A0B6AJ16_PRIM2</name>
<dbReference type="PANTHER" id="PTHR43143">
    <property type="entry name" value="METALLOPHOSPHOESTERASE, CALCINEURIN SUPERFAMILY"/>
    <property type="match status" value="1"/>
</dbReference>
<dbReference type="Gene3D" id="2.60.40.10">
    <property type="entry name" value="Immunoglobulins"/>
    <property type="match status" value="1"/>
</dbReference>
<dbReference type="SUPFAM" id="SSF49265">
    <property type="entry name" value="Fibronectin type III"/>
    <property type="match status" value="1"/>
</dbReference>
<dbReference type="HOGENOM" id="CLU_584832_0_0_9"/>
<dbReference type="GeneID" id="93644374"/>
<dbReference type="InterPro" id="IPR036116">
    <property type="entry name" value="FN3_sf"/>
</dbReference>
<dbReference type="PANTHER" id="PTHR43143:SF1">
    <property type="entry name" value="SERINE_THREONINE-PROTEIN PHOSPHATASE CPPED1"/>
    <property type="match status" value="1"/>
</dbReference>
<reference evidence="1 2" key="1">
    <citation type="journal article" date="2015" name="Genome Announc.">
        <title>Complete genome sequences for 35 biothreat assay-relevant bacillus species.</title>
        <authorList>
            <person name="Johnson S.L."/>
            <person name="Daligault H.E."/>
            <person name="Davenport K.W."/>
            <person name="Jaissle J."/>
            <person name="Frey K.G."/>
            <person name="Ladner J.T."/>
            <person name="Broomall S.M."/>
            <person name="Bishop-Lilly K.A."/>
            <person name="Bruce D.C."/>
            <person name="Gibbons H.S."/>
            <person name="Coyne S.R."/>
            <person name="Lo C.C."/>
            <person name="Meincke L."/>
            <person name="Munk A.C."/>
            <person name="Koroleva G.I."/>
            <person name="Rosenzweig C.N."/>
            <person name="Palacios G.F."/>
            <person name="Redden C.L."/>
            <person name="Minogue T.D."/>
            <person name="Chain P.S."/>
        </authorList>
    </citation>
    <scope>NUCLEOTIDE SEQUENCE [LARGE SCALE GENOMIC DNA]</scope>
    <source>
        <strain evidence="2">ATCC 14581 / DSM 32 / JCM 2506 / NBRC 15308 / NCIMB 9376 / NCTC 10342 / NRRL B-14308 / VKM B-512</strain>
    </source>
</reference>
<dbReference type="GO" id="GO:0016787">
    <property type="term" value="F:hydrolase activity"/>
    <property type="evidence" value="ECO:0007669"/>
    <property type="project" value="InterPro"/>
</dbReference>
<protein>
    <submittedName>
        <fullName evidence="1">Fibronectin type III domain protein</fullName>
    </submittedName>
</protein>
<dbReference type="PROSITE" id="PS50853">
    <property type="entry name" value="FN3"/>
    <property type="match status" value="1"/>
</dbReference>
<evidence type="ECO:0000313" key="2">
    <source>
        <dbReference type="Proteomes" id="UP000031829"/>
    </source>
</evidence>
<dbReference type="InterPro" id="IPR003961">
    <property type="entry name" value="FN3_dom"/>
</dbReference>
<accession>A0A0B6AJ16</accession>
<dbReference type="KEGG" id="bmeg:BG04_891"/>
<dbReference type="InterPro" id="IPR051918">
    <property type="entry name" value="STPP_CPPED1"/>
</dbReference>
<dbReference type="EMBL" id="CP009920">
    <property type="protein sequence ID" value="AJI23501.1"/>
    <property type="molecule type" value="Genomic_DNA"/>
</dbReference>
<dbReference type="Gene3D" id="3.60.21.10">
    <property type="match status" value="1"/>
</dbReference>
<gene>
    <name evidence="1" type="ORF">BG04_891</name>
</gene>
<proteinExistence type="predicted"/>
<dbReference type="RefSeq" id="WP_025750158.1">
    <property type="nucleotide sequence ID" value="NZ_BCVB01000001.1"/>
</dbReference>
<dbReference type="InterPro" id="IPR004843">
    <property type="entry name" value="Calcineurin-like_PHP"/>
</dbReference>
<organism evidence="1 2">
    <name type="scientific">Priestia megaterium (strain ATCC 14581 / DSM 32 / CCUG 1817 / JCM 2506 / NBRC 15308 / NCIMB 9376 / NCTC 10342 / NRRL B-14308 / VKM B-512 / Ford 19)</name>
    <name type="common">Bacillus megaterium</name>
    <dbReference type="NCBI Taxonomy" id="1348623"/>
    <lineage>
        <taxon>Bacteria</taxon>
        <taxon>Bacillati</taxon>
        <taxon>Bacillota</taxon>
        <taxon>Bacilli</taxon>
        <taxon>Bacillales</taxon>
        <taxon>Bacillaceae</taxon>
        <taxon>Priestia</taxon>
    </lineage>
</organism>
<dbReference type="Pfam" id="PF00149">
    <property type="entry name" value="Metallophos"/>
    <property type="match status" value="1"/>
</dbReference>
<dbReference type="Proteomes" id="UP000031829">
    <property type="component" value="Chromosome"/>
</dbReference>
<dbReference type="InterPro" id="IPR029052">
    <property type="entry name" value="Metallo-depent_PP-like"/>
</dbReference>
<dbReference type="CDD" id="cd00063">
    <property type="entry name" value="FN3"/>
    <property type="match status" value="1"/>
</dbReference>
<dbReference type="SUPFAM" id="SSF56300">
    <property type="entry name" value="Metallo-dependent phosphatases"/>
    <property type="match status" value="1"/>
</dbReference>
<dbReference type="AlphaFoldDB" id="A0A0B6AJ16"/>
<evidence type="ECO:0000313" key="1">
    <source>
        <dbReference type="EMBL" id="AJI23501.1"/>
    </source>
</evidence>